<protein>
    <submittedName>
        <fullName evidence="3">Arylamine N-acetyltransferase</fullName>
    </submittedName>
</protein>
<dbReference type="PANTHER" id="PTHR11786:SF0">
    <property type="entry name" value="ARYLAMINE N-ACETYLTRANSFERASE 4-RELATED"/>
    <property type="match status" value="1"/>
</dbReference>
<proteinExistence type="inferred from homology"/>
<dbReference type="Gene3D" id="2.40.128.150">
    <property type="entry name" value="Cysteine proteinases"/>
    <property type="match status" value="1"/>
</dbReference>
<evidence type="ECO:0000313" key="4">
    <source>
        <dbReference type="Proteomes" id="UP001596915"/>
    </source>
</evidence>
<dbReference type="SUPFAM" id="SSF54001">
    <property type="entry name" value="Cysteine proteinases"/>
    <property type="match status" value="1"/>
</dbReference>
<dbReference type="EMBL" id="JBHTGL010000008">
    <property type="protein sequence ID" value="MFD0626777.1"/>
    <property type="molecule type" value="Genomic_DNA"/>
</dbReference>
<dbReference type="Gene3D" id="3.30.2140.10">
    <property type="entry name" value="Arylamine N-acetyltransferase"/>
    <property type="match status" value="1"/>
</dbReference>
<comment type="caution">
    <text evidence="3">The sequence shown here is derived from an EMBL/GenBank/DDBJ whole genome shotgun (WGS) entry which is preliminary data.</text>
</comment>
<reference evidence="4" key="1">
    <citation type="journal article" date="2019" name="Int. J. Syst. Evol. Microbiol.">
        <title>The Global Catalogue of Microorganisms (GCM) 10K type strain sequencing project: providing services to taxonomists for standard genome sequencing and annotation.</title>
        <authorList>
            <consortium name="The Broad Institute Genomics Platform"/>
            <consortium name="The Broad Institute Genome Sequencing Center for Infectious Disease"/>
            <person name="Wu L."/>
            <person name="Ma J."/>
        </authorList>
    </citation>
    <scope>NUCLEOTIDE SEQUENCE [LARGE SCALE GENOMIC DNA]</scope>
    <source>
        <strain evidence="4">JCM 12607</strain>
    </source>
</reference>
<dbReference type="Pfam" id="PF00797">
    <property type="entry name" value="Acetyltransf_2"/>
    <property type="match status" value="1"/>
</dbReference>
<keyword evidence="4" id="KW-1185">Reference proteome</keyword>
<dbReference type="PANTHER" id="PTHR11786">
    <property type="entry name" value="N-HYDROXYARYLAMINE O-ACETYLTRANSFERASE"/>
    <property type="match status" value="1"/>
</dbReference>
<organism evidence="3 4">
    <name type="scientific">Streptomyces sanglieri</name>
    <dbReference type="NCBI Taxonomy" id="193460"/>
    <lineage>
        <taxon>Bacteria</taxon>
        <taxon>Bacillati</taxon>
        <taxon>Actinomycetota</taxon>
        <taxon>Actinomycetes</taxon>
        <taxon>Kitasatosporales</taxon>
        <taxon>Streptomycetaceae</taxon>
        <taxon>Streptomyces</taxon>
    </lineage>
</organism>
<sequence length="292" mass="32619">MADIDLNAYLARIGYDGPLTPTSETLRSLCWAHVRSVPFELLDGPDGITPAIDPEGVFEKVVRRHQGGACMEVNNLFATLLSRLGYDVTPLAARPWLPQERAYTESADHMVLLVRLDDADWLVDVAYSQLTAVEPIRIDGTVSHERGWDFQVLREGAEFVASRRGASGRWTPIHRFTLEPRGEQHFDTIVDLYLNPARDSPIPRTLMCSRVTAEGKVLLVNDLFIEAVSGVEHSSRIETPEACRRAVDRVLAGHPQLAERAVRIWQRLIGDRLLTATPGAGTTAHNREEIRQ</sequence>
<dbReference type="InterPro" id="IPR038765">
    <property type="entry name" value="Papain-like_cys_pep_sf"/>
</dbReference>
<name>A0ABW2WZ09_9ACTN</name>
<evidence type="ECO:0000256" key="2">
    <source>
        <dbReference type="RuleBase" id="RU003452"/>
    </source>
</evidence>
<accession>A0ABW2WZ09</accession>
<gene>
    <name evidence="3" type="ORF">ACFQ2K_32845</name>
</gene>
<evidence type="ECO:0000256" key="1">
    <source>
        <dbReference type="ARBA" id="ARBA00006547"/>
    </source>
</evidence>
<dbReference type="PRINTS" id="PR01543">
    <property type="entry name" value="ANATRNSFRASE"/>
</dbReference>
<dbReference type="InterPro" id="IPR001447">
    <property type="entry name" value="Arylamine_N-AcTrfase"/>
</dbReference>
<dbReference type="Proteomes" id="UP001596915">
    <property type="component" value="Unassembled WGS sequence"/>
</dbReference>
<evidence type="ECO:0000313" key="3">
    <source>
        <dbReference type="EMBL" id="MFD0626777.1"/>
    </source>
</evidence>
<comment type="similarity">
    <text evidence="1 2">Belongs to the arylamine N-acetyltransferase family.</text>
</comment>